<dbReference type="InterPro" id="IPR005467">
    <property type="entry name" value="His_kinase_dom"/>
</dbReference>
<evidence type="ECO:0000313" key="19">
    <source>
        <dbReference type="Proteomes" id="UP000301751"/>
    </source>
</evidence>
<dbReference type="NCBIfam" id="TIGR00229">
    <property type="entry name" value="sensory_box"/>
    <property type="match status" value="1"/>
</dbReference>
<dbReference type="Pfam" id="PF02518">
    <property type="entry name" value="HATPase_c"/>
    <property type="match status" value="1"/>
</dbReference>
<dbReference type="Pfam" id="PF00072">
    <property type="entry name" value="Response_reg"/>
    <property type="match status" value="1"/>
</dbReference>
<dbReference type="SUPFAM" id="SSF47384">
    <property type="entry name" value="Homodimeric domain of signal transducing histidine kinase"/>
    <property type="match status" value="1"/>
</dbReference>
<evidence type="ECO:0000256" key="11">
    <source>
        <dbReference type="PROSITE-ProRule" id="PRU00169"/>
    </source>
</evidence>
<dbReference type="AlphaFoldDB" id="A0A480APH2"/>
<proteinExistence type="predicted"/>
<dbReference type="InterPro" id="IPR003594">
    <property type="entry name" value="HATPase_dom"/>
</dbReference>
<dbReference type="InterPro" id="IPR001610">
    <property type="entry name" value="PAC"/>
</dbReference>
<dbReference type="GO" id="GO:0000155">
    <property type="term" value="F:phosphorelay sensor kinase activity"/>
    <property type="evidence" value="ECO:0007669"/>
    <property type="project" value="InterPro"/>
</dbReference>
<gene>
    <name evidence="18" type="ORF">AQPW35_13480</name>
</gene>
<dbReference type="SMART" id="SM00387">
    <property type="entry name" value="HATPase_c"/>
    <property type="match status" value="1"/>
</dbReference>
<dbReference type="SUPFAM" id="SSF55874">
    <property type="entry name" value="ATPase domain of HSP90 chaperone/DNA topoisomerase II/histidine kinase"/>
    <property type="match status" value="1"/>
</dbReference>
<dbReference type="SUPFAM" id="SSF52172">
    <property type="entry name" value="CheY-like"/>
    <property type="match status" value="1"/>
</dbReference>
<dbReference type="Proteomes" id="UP000301751">
    <property type="component" value="Unassembled WGS sequence"/>
</dbReference>
<feature type="domain" description="Response regulatory" evidence="14">
    <location>
        <begin position="950"/>
        <end position="1067"/>
    </location>
</feature>
<feature type="transmembrane region" description="Helical" evidence="12">
    <location>
        <begin position="125"/>
        <end position="148"/>
    </location>
</feature>
<evidence type="ECO:0000256" key="1">
    <source>
        <dbReference type="ARBA" id="ARBA00000085"/>
    </source>
</evidence>
<dbReference type="InterPro" id="IPR013767">
    <property type="entry name" value="PAS_fold"/>
</dbReference>
<dbReference type="Gene3D" id="3.30.565.10">
    <property type="entry name" value="Histidine kinase-like ATPase, C-terminal domain"/>
    <property type="match status" value="1"/>
</dbReference>
<feature type="transmembrane region" description="Helical" evidence="12">
    <location>
        <begin position="44"/>
        <end position="69"/>
    </location>
</feature>
<dbReference type="PROSITE" id="PS50110">
    <property type="entry name" value="RESPONSE_REGULATORY"/>
    <property type="match status" value="1"/>
</dbReference>
<dbReference type="InterPro" id="IPR006189">
    <property type="entry name" value="CHASE_dom"/>
</dbReference>
<dbReference type="InterPro" id="IPR000700">
    <property type="entry name" value="PAS-assoc_C"/>
</dbReference>
<dbReference type="PANTHER" id="PTHR43047:SF72">
    <property type="entry name" value="OSMOSENSING HISTIDINE PROTEIN KINASE SLN1"/>
    <property type="match status" value="1"/>
</dbReference>
<evidence type="ECO:0000259" key="15">
    <source>
        <dbReference type="PROSITE" id="PS50112"/>
    </source>
</evidence>
<evidence type="ECO:0000259" key="17">
    <source>
        <dbReference type="PROSITE" id="PS50839"/>
    </source>
</evidence>
<feature type="transmembrane region" description="Helical" evidence="12">
    <location>
        <begin position="194"/>
        <end position="217"/>
    </location>
</feature>
<dbReference type="SMART" id="SM00086">
    <property type="entry name" value="PAC"/>
    <property type="match status" value="1"/>
</dbReference>
<evidence type="ECO:0000256" key="3">
    <source>
        <dbReference type="ARBA" id="ARBA00012438"/>
    </source>
</evidence>
<evidence type="ECO:0000256" key="4">
    <source>
        <dbReference type="ARBA" id="ARBA00022475"/>
    </source>
</evidence>
<dbReference type="InterPro" id="IPR001789">
    <property type="entry name" value="Sig_transdc_resp-reg_receiver"/>
</dbReference>
<dbReference type="SMART" id="SM01079">
    <property type="entry name" value="CHASE"/>
    <property type="match status" value="1"/>
</dbReference>
<dbReference type="PROSITE" id="PS50113">
    <property type="entry name" value="PAC"/>
    <property type="match status" value="1"/>
</dbReference>
<evidence type="ECO:0000256" key="6">
    <source>
        <dbReference type="ARBA" id="ARBA00022679"/>
    </source>
</evidence>
<protein>
    <recommendedName>
        <fullName evidence="3">histidine kinase</fullName>
        <ecNumber evidence="3">2.7.13.3</ecNumber>
    </recommendedName>
</protein>
<evidence type="ECO:0000256" key="9">
    <source>
        <dbReference type="ARBA" id="ARBA00022989"/>
    </source>
</evidence>
<dbReference type="CDD" id="cd00082">
    <property type="entry name" value="HisKA"/>
    <property type="match status" value="1"/>
</dbReference>
<keyword evidence="10 12" id="KW-0472">Membrane</keyword>
<dbReference type="InterPro" id="IPR004358">
    <property type="entry name" value="Sig_transdc_His_kin-like_C"/>
</dbReference>
<dbReference type="Gene3D" id="3.40.50.2300">
    <property type="match status" value="1"/>
</dbReference>
<dbReference type="FunFam" id="3.30.565.10:FF:000006">
    <property type="entry name" value="Sensor histidine kinase WalK"/>
    <property type="match status" value="1"/>
</dbReference>
<dbReference type="InterPro" id="IPR036890">
    <property type="entry name" value="HATPase_C_sf"/>
</dbReference>
<evidence type="ECO:0000256" key="12">
    <source>
        <dbReference type="SAM" id="Phobius"/>
    </source>
</evidence>
<dbReference type="InterPro" id="IPR036097">
    <property type="entry name" value="HisK_dim/P_sf"/>
</dbReference>
<feature type="transmembrane region" description="Helical" evidence="12">
    <location>
        <begin position="81"/>
        <end position="105"/>
    </location>
</feature>
<name>A0A480APH2_9BURK</name>
<reference evidence="19" key="1">
    <citation type="submission" date="2019-03" db="EMBL/GenBank/DDBJ databases">
        <title>Aquabacterium pictum sp.nov., the first bacteriochlorophyll a-containing freshwater bacterium in the genus Aquabacterium of the class Betaproteobacteria.</title>
        <authorList>
            <person name="Hirose S."/>
            <person name="Tank M."/>
            <person name="Hara E."/>
            <person name="Tamaki H."/>
            <person name="Takaichi S."/>
            <person name="Haruta S."/>
            <person name="Hanada S."/>
        </authorList>
    </citation>
    <scope>NUCLEOTIDE SEQUENCE [LARGE SCALE GENOMIC DNA]</scope>
    <source>
        <strain evidence="19">W35</strain>
    </source>
</reference>
<keyword evidence="4" id="KW-1003">Cell membrane</keyword>
<dbReference type="GO" id="GO:0005886">
    <property type="term" value="C:plasma membrane"/>
    <property type="evidence" value="ECO:0007669"/>
    <property type="project" value="UniProtKB-SubCell"/>
</dbReference>
<dbReference type="InterPro" id="IPR035965">
    <property type="entry name" value="PAS-like_dom_sf"/>
</dbReference>
<evidence type="ECO:0000256" key="10">
    <source>
        <dbReference type="ARBA" id="ARBA00023136"/>
    </source>
</evidence>
<dbReference type="SMART" id="SM00388">
    <property type="entry name" value="HisKA"/>
    <property type="match status" value="1"/>
</dbReference>
<keyword evidence="7 12" id="KW-0812">Transmembrane</keyword>
<feature type="modified residue" description="4-aspartylphosphate" evidence="11">
    <location>
        <position position="1000"/>
    </location>
</feature>
<dbReference type="PROSITE" id="PS50839">
    <property type="entry name" value="CHASE"/>
    <property type="match status" value="1"/>
</dbReference>
<evidence type="ECO:0000259" key="13">
    <source>
        <dbReference type="PROSITE" id="PS50109"/>
    </source>
</evidence>
<comment type="subcellular location">
    <subcellularLocation>
        <location evidence="2">Cell inner membrane</location>
        <topology evidence="2">Multi-pass membrane protein</topology>
    </subcellularLocation>
</comment>
<dbReference type="EC" id="2.7.13.3" evidence="3"/>
<dbReference type="Pfam" id="PF05231">
    <property type="entry name" value="MASE1"/>
    <property type="match status" value="1"/>
</dbReference>
<dbReference type="InterPro" id="IPR000014">
    <property type="entry name" value="PAS"/>
</dbReference>
<feature type="domain" description="PAS" evidence="15">
    <location>
        <begin position="565"/>
        <end position="635"/>
    </location>
</feature>
<evidence type="ECO:0000256" key="8">
    <source>
        <dbReference type="ARBA" id="ARBA00022777"/>
    </source>
</evidence>
<dbReference type="SUPFAM" id="SSF55785">
    <property type="entry name" value="PYP-like sensor domain (PAS domain)"/>
    <property type="match status" value="1"/>
</dbReference>
<keyword evidence="9 12" id="KW-1133">Transmembrane helix</keyword>
<feature type="domain" description="PAC" evidence="16">
    <location>
        <begin position="639"/>
        <end position="691"/>
    </location>
</feature>
<dbReference type="Pfam" id="PF00512">
    <property type="entry name" value="HisKA"/>
    <property type="match status" value="1"/>
</dbReference>
<keyword evidence="5 11" id="KW-0597">Phosphoprotein</keyword>
<dbReference type="PANTHER" id="PTHR43047">
    <property type="entry name" value="TWO-COMPONENT HISTIDINE PROTEIN KINASE"/>
    <property type="match status" value="1"/>
</dbReference>
<dbReference type="Pfam" id="PF03924">
    <property type="entry name" value="CHASE"/>
    <property type="match status" value="1"/>
</dbReference>
<dbReference type="InterPro" id="IPR007895">
    <property type="entry name" value="MASE1"/>
</dbReference>
<dbReference type="GO" id="GO:0006355">
    <property type="term" value="P:regulation of DNA-templated transcription"/>
    <property type="evidence" value="ECO:0007669"/>
    <property type="project" value="InterPro"/>
</dbReference>
<dbReference type="Gene3D" id="1.10.287.130">
    <property type="match status" value="1"/>
</dbReference>
<feature type="domain" description="Histidine kinase" evidence="13">
    <location>
        <begin position="708"/>
        <end position="927"/>
    </location>
</feature>
<dbReference type="PRINTS" id="PR00344">
    <property type="entry name" value="BCTRLSENSOR"/>
</dbReference>
<comment type="caution">
    <text evidence="18">The sequence shown here is derived from an EMBL/GenBank/DDBJ whole genome shotgun (WGS) entry which is preliminary data.</text>
</comment>
<keyword evidence="19" id="KW-1185">Reference proteome</keyword>
<feature type="domain" description="CHASE" evidence="17">
    <location>
        <begin position="344"/>
        <end position="442"/>
    </location>
</feature>
<dbReference type="RefSeq" id="WP_228026980.1">
    <property type="nucleotide sequence ID" value="NZ_BJCL01000002.1"/>
</dbReference>
<organism evidence="18 19">
    <name type="scientific">Pseudaquabacterium pictum</name>
    <dbReference type="NCBI Taxonomy" id="2315236"/>
    <lineage>
        <taxon>Bacteria</taxon>
        <taxon>Pseudomonadati</taxon>
        <taxon>Pseudomonadota</taxon>
        <taxon>Betaproteobacteria</taxon>
        <taxon>Burkholderiales</taxon>
        <taxon>Sphaerotilaceae</taxon>
        <taxon>Pseudaquabacterium</taxon>
    </lineage>
</organism>
<dbReference type="InterPro" id="IPR003661">
    <property type="entry name" value="HisK_dim/P_dom"/>
</dbReference>
<dbReference type="InterPro" id="IPR011006">
    <property type="entry name" value="CheY-like_superfamily"/>
</dbReference>
<dbReference type="EMBL" id="BJCL01000002">
    <property type="protein sequence ID" value="GCL62267.1"/>
    <property type="molecule type" value="Genomic_DNA"/>
</dbReference>
<dbReference type="Gene3D" id="3.30.450.350">
    <property type="entry name" value="CHASE domain"/>
    <property type="match status" value="1"/>
</dbReference>
<dbReference type="SMART" id="SM00448">
    <property type="entry name" value="REC"/>
    <property type="match status" value="1"/>
</dbReference>
<dbReference type="GO" id="GO:0009927">
    <property type="term" value="F:histidine phosphotransfer kinase activity"/>
    <property type="evidence" value="ECO:0007669"/>
    <property type="project" value="TreeGrafter"/>
</dbReference>
<evidence type="ECO:0000259" key="16">
    <source>
        <dbReference type="PROSITE" id="PS50113"/>
    </source>
</evidence>
<evidence type="ECO:0000313" key="18">
    <source>
        <dbReference type="EMBL" id="GCL62267.1"/>
    </source>
</evidence>
<evidence type="ECO:0000259" key="14">
    <source>
        <dbReference type="PROSITE" id="PS50110"/>
    </source>
</evidence>
<dbReference type="PROSITE" id="PS50112">
    <property type="entry name" value="PAS"/>
    <property type="match status" value="1"/>
</dbReference>
<dbReference type="CDD" id="cd00130">
    <property type="entry name" value="PAS"/>
    <property type="match status" value="1"/>
</dbReference>
<dbReference type="Gene3D" id="3.30.450.20">
    <property type="entry name" value="PAS domain"/>
    <property type="match status" value="1"/>
</dbReference>
<sequence length="1075" mass="115098">MTDLTTPTSRTPTLMTALAYVLAGKLALLLAVGPSSATPLYPGAGIALAAALVYGRPALLGVLVGAFLVNLPLGDAAALSSLPALAAATVSAVGATLQAAVGAALVRWRMPGPLRLAEPRDVAQFCLFGASLACLINASLSVPVLVALGTVPVSALPFTWWTWWVGDTLGVLIGAPITLTLIGRPAADWVGRRLTVALPLLAATGLLAVATVLVMRWDQQRSQSVFERDAAAVAAAIEAQLRHASLALEALRGLMVGSDDVSPQELRRAAEPWLALPIQLQALGISQRVPRQDLAAFEAQVSRQLGRPYQVFDRLSPAAAAPGQASSVAARDTADPADPDVVAIRMIEPLASNAAALGVNALSIPAAREAILRAAASDAPAATSGFLLTQEPGQQTGVVLYRALYGTVLPPTATAAERRAALTGVAFVTMRMQRSVEAGMQQALPYLRWCLFDTNPAAARPHLAGDTGCETAAPLPLQRETTIALGGQRWLLRISAETGTVPDAGHSNAWLFSTVGLLSMTMLAALLLTVTGRTRRIEDAVDERTADLRREAAERQQAESALRASEERFRNIFDHAPIGIVYADLEGRLRDANPRLREMLGYRGQALSERSLAELTHPDERAEDADGLARLLAGELQEFERNSRLVHRDGQTLSVRMNWSVLRGPDGLPQRLVAVVEDITEQLRRQDAERGRQAAESANLAKNEFLSRMSHELRTPLNAMLGFAQLLDLDTRPALAPHQHAWAGQILQAGWHLLEMINDTLDLSRIDAGMLRMTLAPVPLRALVQQCVGMMEPAAARRDIGMQVLVPDDRLQVLGDETRLKQVLTNLLSNAVKYNVPGGQVVVHSQRQADGTVALRVLDTGLGLTDAQMASLFQPFNRLGREQGDIEGTGIGLVISRRLAELMGGSLEAERTEGQGATFVLTLPVAPADAGPDAAAPAPDLLDVPYRRRRVHYIEDNETNVEVMRGILAQRPQIAMSVSTLGLDGLTAVRSRRPDLVLLDMNLPDVDGLELLRELQRDPDCASIPVVVVSADATPARIEEALASGARRYMTKPLNLGSFLGMLDELLEGIDSRYG</sequence>
<keyword evidence="6" id="KW-0808">Transferase</keyword>
<feature type="transmembrane region" description="Helical" evidence="12">
    <location>
        <begin position="12"/>
        <end position="32"/>
    </location>
</feature>
<dbReference type="InterPro" id="IPR042240">
    <property type="entry name" value="CHASE_sf"/>
</dbReference>
<evidence type="ECO:0000256" key="7">
    <source>
        <dbReference type="ARBA" id="ARBA00022692"/>
    </source>
</evidence>
<dbReference type="PROSITE" id="PS50109">
    <property type="entry name" value="HIS_KIN"/>
    <property type="match status" value="1"/>
</dbReference>
<dbReference type="SMART" id="SM00091">
    <property type="entry name" value="PAS"/>
    <property type="match status" value="1"/>
</dbReference>
<dbReference type="Pfam" id="PF00989">
    <property type="entry name" value="PAS"/>
    <property type="match status" value="1"/>
</dbReference>
<keyword evidence="8" id="KW-0418">Kinase</keyword>
<accession>A0A480APH2</accession>
<feature type="transmembrane region" description="Helical" evidence="12">
    <location>
        <begin position="160"/>
        <end position="182"/>
    </location>
</feature>
<comment type="catalytic activity">
    <reaction evidence="1">
        <text>ATP + protein L-histidine = ADP + protein N-phospho-L-histidine.</text>
        <dbReference type="EC" id="2.7.13.3"/>
    </reaction>
</comment>
<evidence type="ECO:0000256" key="2">
    <source>
        <dbReference type="ARBA" id="ARBA00004429"/>
    </source>
</evidence>
<evidence type="ECO:0000256" key="5">
    <source>
        <dbReference type="ARBA" id="ARBA00022553"/>
    </source>
</evidence>